<sequence>MNWNSPKDEPSASSNSSTRNQKQNSGAGADSNLPPTGPRRSARIAHKNELKRLAMAEINEVPSEPKVKMSKKTVGKKVSKSLLQKAKQANLVMSPIFRTAISGSVASVLSTISENSVLFTISEFSEIVDNTEAEFSEIVDNTEATDPEIAEPEIVATEATDPDQMANPEIVDVTETAGPEITDPETNETDDSRTTKNKLKFNCCIS</sequence>
<dbReference type="RefSeq" id="XP_016981063.2">
    <property type="nucleotide sequence ID" value="XM_017125574.2"/>
</dbReference>
<gene>
    <name evidence="2" type="primary">LOC108046023</name>
</gene>
<dbReference type="AlphaFoldDB" id="A0A6P4F158"/>
<evidence type="ECO:0000313" key="2">
    <source>
        <dbReference type="RefSeq" id="XP_016981063.1"/>
    </source>
</evidence>
<reference evidence="2" key="1">
    <citation type="submission" date="2025-08" db="UniProtKB">
        <authorList>
            <consortium name="RefSeq"/>
        </authorList>
    </citation>
    <scope>IDENTIFICATION</scope>
</reference>
<dbReference type="GeneID" id="108046023"/>
<organism evidence="2">
    <name type="scientific">Drosophila rhopaloa</name>
    <name type="common">Fruit fly</name>
    <dbReference type="NCBI Taxonomy" id="1041015"/>
    <lineage>
        <taxon>Eukaryota</taxon>
        <taxon>Metazoa</taxon>
        <taxon>Ecdysozoa</taxon>
        <taxon>Arthropoda</taxon>
        <taxon>Hexapoda</taxon>
        <taxon>Insecta</taxon>
        <taxon>Pterygota</taxon>
        <taxon>Neoptera</taxon>
        <taxon>Endopterygota</taxon>
        <taxon>Diptera</taxon>
        <taxon>Brachycera</taxon>
        <taxon>Muscomorpha</taxon>
        <taxon>Ephydroidea</taxon>
        <taxon>Drosophilidae</taxon>
        <taxon>Drosophila</taxon>
        <taxon>Sophophora</taxon>
    </lineage>
</organism>
<feature type="compositionally biased region" description="Polar residues" evidence="1">
    <location>
        <begin position="11"/>
        <end position="26"/>
    </location>
</feature>
<protein>
    <submittedName>
        <fullName evidence="2">Uncharacterized protein LOC108046023</fullName>
    </submittedName>
</protein>
<feature type="compositionally biased region" description="Basic and acidic residues" evidence="1">
    <location>
        <begin position="1"/>
        <end position="10"/>
    </location>
</feature>
<feature type="region of interest" description="Disordered" evidence="1">
    <location>
        <begin position="173"/>
        <end position="195"/>
    </location>
</feature>
<accession>A0A6P4F158</accession>
<dbReference type="RefSeq" id="XP_016981063.1">
    <property type="nucleotide sequence ID" value="XM_017125574.1"/>
</dbReference>
<proteinExistence type="predicted"/>
<feature type="region of interest" description="Disordered" evidence="1">
    <location>
        <begin position="1"/>
        <end position="42"/>
    </location>
</feature>
<name>A0A6P4F158_DRORH</name>
<evidence type="ECO:0000256" key="1">
    <source>
        <dbReference type="SAM" id="MobiDB-lite"/>
    </source>
</evidence>